<gene>
    <name evidence="2" type="ORF">OLMES_5150</name>
</gene>
<protein>
    <recommendedName>
        <fullName evidence="1">DUF4214 domain-containing protein</fullName>
    </recommendedName>
</protein>
<dbReference type="AlphaFoldDB" id="A0A1Y0IIB5"/>
<dbReference type="InterPro" id="IPR038255">
    <property type="entry name" value="PBS_linker_sf"/>
</dbReference>
<dbReference type="Pfam" id="PF13946">
    <property type="entry name" value="DUF4214"/>
    <property type="match status" value="1"/>
</dbReference>
<dbReference type="RefSeq" id="WP_198343126.1">
    <property type="nucleotide sequence ID" value="NZ_CP021425.1"/>
</dbReference>
<reference evidence="2 3" key="1">
    <citation type="submission" date="2017-05" db="EMBL/GenBank/DDBJ databases">
        <title>Genomic insights into alkan degradation activity of Oleiphilus messinensis.</title>
        <authorList>
            <person name="Kozyavkin S.A."/>
            <person name="Slesarev A.I."/>
            <person name="Golyshin P.N."/>
            <person name="Korzhenkov A."/>
            <person name="Golyshina O.N."/>
            <person name="Toshchakov S.V."/>
        </authorList>
    </citation>
    <scope>NUCLEOTIDE SEQUENCE [LARGE SCALE GENOMIC DNA]</scope>
    <source>
        <strain evidence="2 3">ME102</strain>
    </source>
</reference>
<dbReference type="EMBL" id="CP021425">
    <property type="protein sequence ID" value="ARU59134.1"/>
    <property type="molecule type" value="Genomic_DNA"/>
</dbReference>
<sequence>MTSQYSYASEITYPVYSDRPSLHEYDMAHSWEVLFSLVRDRGVEQAGWDNEYQFNGDIEWVETDVFAFYGLRGAEYDIFASSDEDPGELRLYDDYGDVIAFDQGGSYGTDEIVGFTAPYSGWYYISADWKSSGWFGADDMVSLSVFEDLDPGSGAISEADFDDAMTVARLYNAAFDRLPDIQGLNYWIDQYDGGMALVEMAANFYSSAEFHTLYGHPSNGEYVDQLYFNVLGRNADSAGFDFWVTELETGLSRSAALAYFSESEENIQNTSDTLASLTVTDQGVWIF</sequence>
<feature type="domain" description="DUF4214" evidence="1">
    <location>
        <begin position="201"/>
        <end position="269"/>
    </location>
</feature>
<dbReference type="Gene3D" id="2.60.120.380">
    <property type="match status" value="1"/>
</dbReference>
<proteinExistence type="predicted"/>
<organism evidence="2 3">
    <name type="scientific">Oleiphilus messinensis</name>
    <dbReference type="NCBI Taxonomy" id="141451"/>
    <lineage>
        <taxon>Bacteria</taxon>
        <taxon>Pseudomonadati</taxon>
        <taxon>Pseudomonadota</taxon>
        <taxon>Gammaproteobacteria</taxon>
        <taxon>Oceanospirillales</taxon>
        <taxon>Oleiphilaceae</taxon>
        <taxon>Oleiphilus</taxon>
    </lineage>
</organism>
<accession>A0A1Y0IIB5</accession>
<evidence type="ECO:0000259" key="1">
    <source>
        <dbReference type="Pfam" id="PF13946"/>
    </source>
</evidence>
<evidence type="ECO:0000313" key="3">
    <source>
        <dbReference type="Proteomes" id="UP000196027"/>
    </source>
</evidence>
<keyword evidence="3" id="KW-1185">Reference proteome</keyword>
<evidence type="ECO:0000313" key="2">
    <source>
        <dbReference type="EMBL" id="ARU59134.1"/>
    </source>
</evidence>
<dbReference type="Proteomes" id="UP000196027">
    <property type="component" value="Chromosome"/>
</dbReference>
<dbReference type="Gene3D" id="1.10.3130.20">
    <property type="entry name" value="Phycobilisome linker domain"/>
    <property type="match status" value="1"/>
</dbReference>
<dbReference type="KEGG" id="ome:OLMES_5150"/>
<name>A0A1Y0IIB5_9GAMM</name>
<dbReference type="InterPro" id="IPR025282">
    <property type="entry name" value="DUF4214"/>
</dbReference>